<evidence type="ECO:0000313" key="1">
    <source>
        <dbReference type="EMBL" id="KAH6947512.1"/>
    </source>
</evidence>
<comment type="caution">
    <text evidence="1">The sequence shown here is derived from an EMBL/GenBank/DDBJ whole genome shotgun (WGS) entry which is preliminary data.</text>
</comment>
<protein>
    <submittedName>
        <fullName evidence="1">Uncharacterized protein</fullName>
    </submittedName>
</protein>
<sequence length="146" mass="15844">MGERMKLIENKEIPLGSAGGSQRAKAARDGPSFLSSGCLIFPEQPRFPYTVFALTAEPPRSRGAAGFSERMFITDADFLRMQPHWENESGSFAQVTRAFIPLSPGSSHERQCQLGGERPGATARQAGAVLRSPGWRPARAPSRGLD</sequence>
<reference evidence="1" key="1">
    <citation type="submission" date="2020-05" db="EMBL/GenBank/DDBJ databases">
        <title>Large-scale comparative analyses of tick genomes elucidate their genetic diversity and vector capacities.</title>
        <authorList>
            <person name="Jia N."/>
            <person name="Wang J."/>
            <person name="Shi W."/>
            <person name="Du L."/>
            <person name="Sun Y."/>
            <person name="Zhan W."/>
            <person name="Jiang J."/>
            <person name="Wang Q."/>
            <person name="Zhang B."/>
            <person name="Ji P."/>
            <person name="Sakyi L.B."/>
            <person name="Cui X."/>
            <person name="Yuan T."/>
            <person name="Jiang B."/>
            <person name="Yang W."/>
            <person name="Lam T.T.-Y."/>
            <person name="Chang Q."/>
            <person name="Ding S."/>
            <person name="Wang X."/>
            <person name="Zhu J."/>
            <person name="Ruan X."/>
            <person name="Zhao L."/>
            <person name="Wei J."/>
            <person name="Que T."/>
            <person name="Du C."/>
            <person name="Cheng J."/>
            <person name="Dai P."/>
            <person name="Han X."/>
            <person name="Huang E."/>
            <person name="Gao Y."/>
            <person name="Liu J."/>
            <person name="Shao H."/>
            <person name="Ye R."/>
            <person name="Li L."/>
            <person name="Wei W."/>
            <person name="Wang X."/>
            <person name="Wang C."/>
            <person name="Yang T."/>
            <person name="Huo Q."/>
            <person name="Li W."/>
            <person name="Guo W."/>
            <person name="Chen H."/>
            <person name="Zhou L."/>
            <person name="Ni X."/>
            <person name="Tian J."/>
            <person name="Zhou Y."/>
            <person name="Sheng Y."/>
            <person name="Liu T."/>
            <person name="Pan Y."/>
            <person name="Xia L."/>
            <person name="Li J."/>
            <person name="Zhao F."/>
            <person name="Cao W."/>
        </authorList>
    </citation>
    <scope>NUCLEOTIDE SEQUENCE</scope>
    <source>
        <strain evidence="1">Hyas-2018</strain>
    </source>
</reference>
<gene>
    <name evidence="1" type="ORF">HPB50_019588</name>
</gene>
<dbReference type="EMBL" id="CM023481">
    <property type="protein sequence ID" value="KAH6947512.1"/>
    <property type="molecule type" value="Genomic_DNA"/>
</dbReference>
<dbReference type="Proteomes" id="UP000821845">
    <property type="component" value="Chromosome 1"/>
</dbReference>
<name>A0ACB7TQ75_HYAAI</name>
<organism evidence="1 2">
    <name type="scientific">Hyalomma asiaticum</name>
    <name type="common">Tick</name>
    <dbReference type="NCBI Taxonomy" id="266040"/>
    <lineage>
        <taxon>Eukaryota</taxon>
        <taxon>Metazoa</taxon>
        <taxon>Ecdysozoa</taxon>
        <taxon>Arthropoda</taxon>
        <taxon>Chelicerata</taxon>
        <taxon>Arachnida</taxon>
        <taxon>Acari</taxon>
        <taxon>Parasitiformes</taxon>
        <taxon>Ixodida</taxon>
        <taxon>Ixodoidea</taxon>
        <taxon>Ixodidae</taxon>
        <taxon>Hyalomminae</taxon>
        <taxon>Hyalomma</taxon>
    </lineage>
</organism>
<evidence type="ECO:0000313" key="2">
    <source>
        <dbReference type="Proteomes" id="UP000821845"/>
    </source>
</evidence>
<accession>A0ACB7TQ75</accession>
<keyword evidence="2" id="KW-1185">Reference proteome</keyword>
<proteinExistence type="predicted"/>